<feature type="domain" description="C2H2-type" evidence="6">
    <location>
        <begin position="204"/>
        <end position="231"/>
    </location>
</feature>
<organism evidence="7 8">
    <name type="scientific">Trachipleistophora hominis</name>
    <name type="common">Microsporidian parasite</name>
    <dbReference type="NCBI Taxonomy" id="72359"/>
    <lineage>
        <taxon>Eukaryota</taxon>
        <taxon>Fungi</taxon>
        <taxon>Fungi incertae sedis</taxon>
        <taxon>Microsporidia</taxon>
        <taxon>Pleistophoridae</taxon>
        <taxon>Trachipleistophora</taxon>
    </lineage>
</organism>
<dbReference type="SUPFAM" id="SSF57667">
    <property type="entry name" value="beta-beta-alpha zinc fingers"/>
    <property type="match status" value="2"/>
</dbReference>
<dbReference type="InterPro" id="IPR013087">
    <property type="entry name" value="Znf_C2H2_type"/>
</dbReference>
<dbReference type="STRING" id="72359.L7JYI0"/>
<evidence type="ECO:0000259" key="6">
    <source>
        <dbReference type="PROSITE" id="PS50157"/>
    </source>
</evidence>
<dbReference type="PROSITE" id="PS00028">
    <property type="entry name" value="ZINC_FINGER_C2H2_1"/>
    <property type="match status" value="2"/>
</dbReference>
<feature type="domain" description="C2H2-type" evidence="6">
    <location>
        <begin position="169"/>
        <end position="199"/>
    </location>
</feature>
<keyword evidence="3 5" id="KW-0863">Zinc-finger</keyword>
<dbReference type="EMBL" id="JH993845">
    <property type="protein sequence ID" value="ELQ76489.1"/>
    <property type="molecule type" value="Genomic_DNA"/>
</dbReference>
<dbReference type="PROSITE" id="PS50157">
    <property type="entry name" value="ZINC_FINGER_C2H2_2"/>
    <property type="match status" value="2"/>
</dbReference>
<dbReference type="InParanoid" id="L7JYI0"/>
<dbReference type="InterPro" id="IPR051580">
    <property type="entry name" value="ZnF-Chromatin_assoc"/>
</dbReference>
<proteinExistence type="predicted"/>
<dbReference type="VEuPathDB" id="MicrosporidiaDB:THOM_0517"/>
<evidence type="ECO:0000313" key="7">
    <source>
        <dbReference type="EMBL" id="ELQ76489.1"/>
    </source>
</evidence>
<keyword evidence="7" id="KW-0238">DNA-binding</keyword>
<keyword evidence="2" id="KW-0677">Repeat</keyword>
<evidence type="ECO:0000256" key="4">
    <source>
        <dbReference type="ARBA" id="ARBA00022833"/>
    </source>
</evidence>
<protein>
    <submittedName>
        <fullName evidence="7">Putative C2H2-type/integrase, DNA-binding, Zinc finger protein</fullName>
    </submittedName>
</protein>
<evidence type="ECO:0000256" key="1">
    <source>
        <dbReference type="ARBA" id="ARBA00022723"/>
    </source>
</evidence>
<dbReference type="HOGENOM" id="CLU_113777_0_0_1"/>
<dbReference type="PANTHER" id="PTHR23057">
    <property type="entry name" value="JUXTAPOSED WITH ANOTHER ZINC FINGER PROTEIN 1"/>
    <property type="match status" value="1"/>
</dbReference>
<dbReference type="InterPro" id="IPR036236">
    <property type="entry name" value="Znf_C2H2_sf"/>
</dbReference>
<name>L7JYI0_TRAHO</name>
<evidence type="ECO:0000256" key="5">
    <source>
        <dbReference type="PROSITE-ProRule" id="PRU00042"/>
    </source>
</evidence>
<dbReference type="GO" id="GO:0005634">
    <property type="term" value="C:nucleus"/>
    <property type="evidence" value="ECO:0007669"/>
    <property type="project" value="TreeGrafter"/>
</dbReference>
<gene>
    <name evidence="7" type="ORF">THOM_0517</name>
</gene>
<dbReference type="Proteomes" id="UP000011185">
    <property type="component" value="Unassembled WGS sequence"/>
</dbReference>
<dbReference type="GO" id="GO:0003677">
    <property type="term" value="F:DNA binding"/>
    <property type="evidence" value="ECO:0007669"/>
    <property type="project" value="UniProtKB-KW"/>
</dbReference>
<evidence type="ECO:0000256" key="2">
    <source>
        <dbReference type="ARBA" id="ARBA00022737"/>
    </source>
</evidence>
<dbReference type="GO" id="GO:0008270">
    <property type="term" value="F:zinc ion binding"/>
    <property type="evidence" value="ECO:0007669"/>
    <property type="project" value="UniProtKB-KW"/>
</dbReference>
<evidence type="ECO:0000256" key="3">
    <source>
        <dbReference type="ARBA" id="ARBA00022771"/>
    </source>
</evidence>
<dbReference type="SMART" id="SM00355">
    <property type="entry name" value="ZnF_C2H2"/>
    <property type="match status" value="2"/>
</dbReference>
<dbReference type="OrthoDB" id="3269380at2759"/>
<keyword evidence="4" id="KW-0862">Zinc</keyword>
<keyword evidence="8" id="KW-1185">Reference proteome</keyword>
<reference evidence="7 8" key="1">
    <citation type="journal article" date="2012" name="PLoS Pathog.">
        <title>The genome of the obligate intracellular parasite Trachipleistophora hominis: new insights into microsporidian genome dynamics and reductive evolution.</title>
        <authorList>
            <person name="Heinz E."/>
            <person name="Williams T.A."/>
            <person name="Nakjang S."/>
            <person name="Noel C.J."/>
            <person name="Swan D.C."/>
            <person name="Goldberg A.V."/>
            <person name="Harris S.R."/>
            <person name="Weinmaier T."/>
            <person name="Markert S."/>
            <person name="Becher D."/>
            <person name="Bernhardt J."/>
            <person name="Dagan T."/>
            <person name="Hacker C."/>
            <person name="Lucocq J.M."/>
            <person name="Schweder T."/>
            <person name="Rattei T."/>
            <person name="Hall N."/>
            <person name="Hirt R.P."/>
            <person name="Embley T.M."/>
        </authorList>
    </citation>
    <scope>NUCLEOTIDE SEQUENCE [LARGE SCALE GENOMIC DNA]</scope>
</reference>
<evidence type="ECO:0000313" key="8">
    <source>
        <dbReference type="Proteomes" id="UP000011185"/>
    </source>
</evidence>
<dbReference type="PANTHER" id="PTHR23057:SF0">
    <property type="entry name" value="JUXTAPOSED WITH ANOTHER ZINC FINGER PROTEIN 1"/>
    <property type="match status" value="1"/>
</dbReference>
<dbReference type="Gene3D" id="3.30.160.60">
    <property type="entry name" value="Classic Zinc Finger"/>
    <property type="match status" value="2"/>
</dbReference>
<dbReference type="OMA" id="YHIENGH"/>
<keyword evidence="1" id="KW-0479">Metal-binding</keyword>
<accession>L7JYI0</accession>
<dbReference type="AlphaFoldDB" id="L7JYI0"/>
<sequence>MQKTVKPMNNKRAKLTDIDSLAHYRNEFYRNKKLYEINQYKMNREQIVLENLLLNIEEDVLFKERDEVSMEEVLESTEKRFLNNLDCCGNYFDTFNSFAQHRNFEHSNEEESAQDENGAGRERECVGTGSTFSNVHNTINGSSIANFNVSRGVDAENVPVDQQEKCKPYRCDITGCKKAYTSAYGLRYHIENGHVQKDDSNKPHICAFSNCGKRYKNSNGLKYHLEHFHKQ</sequence>